<reference evidence="1 2" key="1">
    <citation type="submission" date="2015-11" db="EMBL/GenBank/DDBJ databases">
        <title>Genomic analysis of 38 Legionella species identifies large and diverse effector repertoires.</title>
        <authorList>
            <person name="Burstein D."/>
            <person name="Amaro F."/>
            <person name="Zusman T."/>
            <person name="Lifshitz Z."/>
            <person name="Cohen O."/>
            <person name="Gilbert J.A."/>
            <person name="Pupko T."/>
            <person name="Shuman H.A."/>
            <person name="Segal G."/>
        </authorList>
    </citation>
    <scope>NUCLEOTIDE SEQUENCE [LARGE SCALE GENOMIC DNA]</scope>
    <source>
        <strain evidence="1 2">Mt.St.Helens-4</strain>
    </source>
</reference>
<gene>
    <name evidence="1" type="ORF">Lsai_0428</name>
</gene>
<proteinExistence type="predicted"/>
<name>A0A0W0YSB4_9GAMM</name>
<organism evidence="1 2">
    <name type="scientific">Legionella sainthelensi</name>
    <dbReference type="NCBI Taxonomy" id="28087"/>
    <lineage>
        <taxon>Bacteria</taxon>
        <taxon>Pseudomonadati</taxon>
        <taxon>Pseudomonadota</taxon>
        <taxon>Gammaproteobacteria</taxon>
        <taxon>Legionellales</taxon>
        <taxon>Legionellaceae</taxon>
        <taxon>Legionella</taxon>
    </lineage>
</organism>
<dbReference type="RefSeq" id="WP_237760202.1">
    <property type="nucleotide sequence ID" value="NZ_CAAAJE010000003.1"/>
</dbReference>
<evidence type="ECO:0000313" key="2">
    <source>
        <dbReference type="Proteomes" id="UP000054621"/>
    </source>
</evidence>
<dbReference type="Proteomes" id="UP000054621">
    <property type="component" value="Unassembled WGS sequence"/>
</dbReference>
<protein>
    <submittedName>
        <fullName evidence="1">Uncharacterized protein</fullName>
    </submittedName>
</protein>
<dbReference type="PATRIC" id="fig|28087.4.peg.449"/>
<comment type="caution">
    <text evidence="1">The sequence shown here is derived from an EMBL/GenBank/DDBJ whole genome shotgun (WGS) entry which is preliminary data.</text>
</comment>
<evidence type="ECO:0000313" key="1">
    <source>
        <dbReference type="EMBL" id="KTD59784.1"/>
    </source>
</evidence>
<dbReference type="eggNOG" id="ENOG50319JN">
    <property type="taxonomic scope" value="Bacteria"/>
</dbReference>
<dbReference type="AlphaFoldDB" id="A0A0W0YSB4"/>
<accession>A0A0W0YSB4</accession>
<sequence>MVEIWFIEAIRTRLRQNGYEKMSCLDTLKYIIQEIIKEKNKLLQEHIEDRVYLERTCCTLHEKKVVVDSLIKNLAFEIAIRDEFFTNRLQIPKVERQSYIERTSKNLINITVAMDTLNKASHSGIKFSEKGLEDILFKFGKKAESYLSHPFIKQYIVDDGKFHLFMGRTINTINKVFLQKYIFL</sequence>
<dbReference type="EMBL" id="LNYV01000004">
    <property type="protein sequence ID" value="KTD59784.1"/>
    <property type="molecule type" value="Genomic_DNA"/>
</dbReference>